<evidence type="ECO:0000256" key="1">
    <source>
        <dbReference type="SAM" id="MobiDB-lite"/>
    </source>
</evidence>
<keyword evidence="4" id="KW-1185">Reference proteome</keyword>
<dbReference type="Pfam" id="PF04149">
    <property type="entry name" value="DUF397"/>
    <property type="match status" value="1"/>
</dbReference>
<name>A0A7X6M9S7_9ACTN</name>
<dbReference type="RefSeq" id="WP_061081054.1">
    <property type="nucleotide sequence ID" value="NZ_JAAXPG010000001.1"/>
</dbReference>
<proteinExistence type="predicted"/>
<feature type="region of interest" description="Disordered" evidence="1">
    <location>
        <begin position="1"/>
        <end position="24"/>
    </location>
</feature>
<evidence type="ECO:0000259" key="2">
    <source>
        <dbReference type="Pfam" id="PF04149"/>
    </source>
</evidence>
<feature type="domain" description="DUF397" evidence="2">
    <location>
        <begin position="10"/>
        <end position="60"/>
    </location>
</feature>
<evidence type="ECO:0000313" key="3">
    <source>
        <dbReference type="EMBL" id="NKY96118.1"/>
    </source>
</evidence>
<gene>
    <name evidence="3" type="ORF">HGB44_00250</name>
</gene>
<reference evidence="3 4" key="1">
    <citation type="submission" date="2020-04" db="EMBL/GenBank/DDBJ databases">
        <title>MicrobeNet Type strains.</title>
        <authorList>
            <person name="Nicholson A.C."/>
        </authorList>
    </citation>
    <scope>NUCLEOTIDE SEQUENCE [LARGE SCALE GENOMIC DNA]</scope>
    <source>
        <strain evidence="3 4">ATCC 23612</strain>
    </source>
</reference>
<sequence length="65" mass="6958">MRGLGHEPGRWRKSSYSGGGNGDCVEAVLDPPRKVGLRDSAHPAHAALALPAHQWVALLRLAGHR</sequence>
<dbReference type="AlphaFoldDB" id="A0A7X6M9S7"/>
<comment type="caution">
    <text evidence="3">The sequence shown here is derived from an EMBL/GenBank/DDBJ whole genome shotgun (WGS) entry which is preliminary data.</text>
</comment>
<feature type="compositionally biased region" description="Basic and acidic residues" evidence="1">
    <location>
        <begin position="1"/>
        <end position="10"/>
    </location>
</feature>
<dbReference type="EMBL" id="JAAXPG010000001">
    <property type="protein sequence ID" value="NKY96118.1"/>
    <property type="molecule type" value="Genomic_DNA"/>
</dbReference>
<dbReference type="InterPro" id="IPR007278">
    <property type="entry name" value="DUF397"/>
</dbReference>
<dbReference type="Proteomes" id="UP000553209">
    <property type="component" value="Unassembled WGS sequence"/>
</dbReference>
<evidence type="ECO:0000313" key="4">
    <source>
        <dbReference type="Proteomes" id="UP000553209"/>
    </source>
</evidence>
<organism evidence="3 4">
    <name type="scientific">Nocardiopsis alborubida</name>
    <dbReference type="NCBI Taxonomy" id="146802"/>
    <lineage>
        <taxon>Bacteria</taxon>
        <taxon>Bacillati</taxon>
        <taxon>Actinomycetota</taxon>
        <taxon>Actinomycetes</taxon>
        <taxon>Streptosporangiales</taxon>
        <taxon>Nocardiopsidaceae</taxon>
        <taxon>Nocardiopsis</taxon>
    </lineage>
</organism>
<protein>
    <submittedName>
        <fullName evidence="3">DUF397 domain-containing protein</fullName>
    </submittedName>
</protein>
<accession>A0A7X6M9S7</accession>